<accession>A0ABN9V9Y2</accession>
<comment type="caution">
    <text evidence="1">The sequence shown here is derived from an EMBL/GenBank/DDBJ whole genome shotgun (WGS) entry which is preliminary data.</text>
</comment>
<proteinExistence type="predicted"/>
<reference evidence="1" key="1">
    <citation type="submission" date="2023-10" db="EMBL/GenBank/DDBJ databases">
        <authorList>
            <person name="Chen Y."/>
            <person name="Shah S."/>
            <person name="Dougan E. K."/>
            <person name="Thang M."/>
            <person name="Chan C."/>
        </authorList>
    </citation>
    <scope>NUCLEOTIDE SEQUENCE [LARGE SCALE GENOMIC DNA]</scope>
</reference>
<protein>
    <submittedName>
        <fullName evidence="1">Uncharacterized protein</fullName>
    </submittedName>
</protein>
<dbReference type="Proteomes" id="UP001189429">
    <property type="component" value="Unassembled WGS sequence"/>
</dbReference>
<feature type="non-terminal residue" evidence="1">
    <location>
        <position position="128"/>
    </location>
</feature>
<name>A0ABN9V9Y2_9DINO</name>
<gene>
    <name evidence="1" type="ORF">PCOR1329_LOCUS56037</name>
</gene>
<keyword evidence="2" id="KW-1185">Reference proteome</keyword>
<sequence length="128" mass="13838">MAWQTKALKQGAPLRGWPIALVDKALRNVLAEGVHVNKGCQRNLFLREKHAKPWFLNVLREGIDPLTSLGLVGEPNCGKTPVGAAYLFAMCDRDARVQGLDQGRVCIRVTPEIGFLRGGAGALAMGGF</sequence>
<dbReference type="EMBL" id="CAUYUJ010016884">
    <property type="protein sequence ID" value="CAK0869783.1"/>
    <property type="molecule type" value="Genomic_DNA"/>
</dbReference>
<evidence type="ECO:0000313" key="2">
    <source>
        <dbReference type="Proteomes" id="UP001189429"/>
    </source>
</evidence>
<evidence type="ECO:0000313" key="1">
    <source>
        <dbReference type="EMBL" id="CAK0869783.1"/>
    </source>
</evidence>
<organism evidence="1 2">
    <name type="scientific">Prorocentrum cordatum</name>
    <dbReference type="NCBI Taxonomy" id="2364126"/>
    <lineage>
        <taxon>Eukaryota</taxon>
        <taxon>Sar</taxon>
        <taxon>Alveolata</taxon>
        <taxon>Dinophyceae</taxon>
        <taxon>Prorocentrales</taxon>
        <taxon>Prorocentraceae</taxon>
        <taxon>Prorocentrum</taxon>
    </lineage>
</organism>